<feature type="transmembrane region" description="Helical" evidence="1">
    <location>
        <begin position="30"/>
        <end position="52"/>
    </location>
</feature>
<proteinExistence type="predicted"/>
<keyword evidence="1" id="KW-0472">Membrane</keyword>
<dbReference type="Proteomes" id="UP000030145">
    <property type="component" value="Unassembled WGS sequence"/>
</dbReference>
<dbReference type="NCBIfam" id="TIGR02046">
    <property type="entry name" value="sdhC_b558_fam"/>
    <property type="match status" value="1"/>
</dbReference>
<evidence type="ECO:0000313" key="2">
    <source>
        <dbReference type="EMBL" id="KGM18816.1"/>
    </source>
</evidence>
<sequence length="262" mass="29319">MTVKYDDRDAIVHGKITTKPLREKAGVPTWAMKLTMAVTGVIFALFVLVHMLGNLKVYMGAESFNTYADFLREFGHPLLPHELFLWIARIVLLVSLVLHVWFAFALTSRSHRSRGRFKRKNMVSSFNTFTARTMPVTGLILLLFIIFHILDLTLGVKPAASGDFQGAVDGSHAAYQNLVASFERPVVAIFYILAMVILFLHLSHGIWTASSDLGITGHRWRQVMLWVSYLLPAIIMIGNISIPLAVMFGLVDQAPFVPMPGH</sequence>
<keyword evidence="1" id="KW-0812">Transmembrane</keyword>
<dbReference type="GO" id="GO:0016020">
    <property type="term" value="C:membrane"/>
    <property type="evidence" value="ECO:0007669"/>
    <property type="project" value="InterPro"/>
</dbReference>
<comment type="caution">
    <text evidence="2">The sequence shown here is derived from an EMBL/GenBank/DDBJ whole genome shotgun (WGS) entry which is preliminary data.</text>
</comment>
<dbReference type="RefSeq" id="WP_035113546.1">
    <property type="nucleotide sequence ID" value="NZ_CP047046.1"/>
</dbReference>
<name>A0A0A2DPM6_9CORY</name>
<dbReference type="AlphaFoldDB" id="A0A0A2DPM6"/>
<feature type="transmembrane region" description="Helical" evidence="1">
    <location>
        <begin position="223"/>
        <end position="251"/>
    </location>
</feature>
<evidence type="ECO:0000256" key="1">
    <source>
        <dbReference type="SAM" id="Phobius"/>
    </source>
</evidence>
<accession>A0A0A2DPM6</accession>
<dbReference type="SUPFAM" id="SSF81343">
    <property type="entry name" value="Fumarate reductase respiratory complex transmembrane subunits"/>
    <property type="match status" value="1"/>
</dbReference>
<reference evidence="2 3" key="1">
    <citation type="submission" date="2014-10" db="EMBL/GenBank/DDBJ databases">
        <title>Whole Genome sequence of Corynebacterium auriscanis strain CIP 106629.</title>
        <authorList>
            <person name="Hassan S.S."/>
            <person name="Jamal S.B."/>
            <person name="Tiwari S."/>
            <person name="Oliveira L.D.C."/>
            <person name="Souza F."/>
            <person name="Mariano D.C."/>
            <person name="Almeida S."/>
            <person name="Dorella F."/>
            <person name="Pereira F."/>
            <person name="Carvalho A."/>
            <person name="Leal C.A."/>
            <person name="Soares S.D.C."/>
            <person name="Figueiredo H.C."/>
            <person name="Silva A."/>
            <person name="Azevedo V.A."/>
        </authorList>
    </citation>
    <scope>NUCLEOTIDE SEQUENCE [LARGE SCALE GENOMIC DNA]</scope>
    <source>
        <strain evidence="2 3">CIP 106629</strain>
    </source>
</reference>
<protein>
    <submittedName>
        <fullName evidence="2">Succinate dehydrogenase</fullName>
    </submittedName>
</protein>
<dbReference type="InterPro" id="IPR011138">
    <property type="entry name" value="Cytochrome_b-558"/>
</dbReference>
<keyword evidence="1" id="KW-1133">Transmembrane helix</keyword>
<dbReference type="InterPro" id="IPR034804">
    <property type="entry name" value="SQR/QFR_C/D"/>
</dbReference>
<dbReference type="EMBL" id="JRVJ01000004">
    <property type="protein sequence ID" value="KGM18816.1"/>
    <property type="molecule type" value="Genomic_DNA"/>
</dbReference>
<gene>
    <name evidence="2" type="ORF">MA47_03900</name>
</gene>
<keyword evidence="3" id="KW-1185">Reference proteome</keyword>
<organism evidence="2 3">
    <name type="scientific">Corynebacterium auriscanis</name>
    <dbReference type="NCBI Taxonomy" id="99807"/>
    <lineage>
        <taxon>Bacteria</taxon>
        <taxon>Bacillati</taxon>
        <taxon>Actinomycetota</taxon>
        <taxon>Actinomycetes</taxon>
        <taxon>Mycobacteriales</taxon>
        <taxon>Corynebacteriaceae</taxon>
        <taxon>Corynebacterium</taxon>
    </lineage>
</organism>
<feature type="transmembrane region" description="Helical" evidence="1">
    <location>
        <begin position="185"/>
        <end position="202"/>
    </location>
</feature>
<feature type="transmembrane region" description="Helical" evidence="1">
    <location>
        <begin position="83"/>
        <end position="108"/>
    </location>
</feature>
<dbReference type="GeneID" id="300553739"/>
<evidence type="ECO:0000313" key="3">
    <source>
        <dbReference type="Proteomes" id="UP000030145"/>
    </source>
</evidence>
<dbReference type="CDD" id="cd03498">
    <property type="entry name" value="SQR_TypeB_2_TM"/>
    <property type="match status" value="1"/>
</dbReference>
<dbReference type="Gene3D" id="1.20.1300.10">
    <property type="entry name" value="Fumarate reductase/succinate dehydrogenase, transmembrane subunit"/>
    <property type="match status" value="1"/>
</dbReference>
<feature type="transmembrane region" description="Helical" evidence="1">
    <location>
        <begin position="129"/>
        <end position="150"/>
    </location>
</feature>